<accession>V9F8D4</accession>
<proteinExistence type="predicted"/>
<dbReference type="HOGENOM" id="CLU_2338147_0_0_1"/>
<feature type="compositionally biased region" description="Basic and acidic residues" evidence="1">
    <location>
        <begin position="79"/>
        <end position="98"/>
    </location>
</feature>
<organism evidence="2 3">
    <name type="scientific">Phytophthora nicotianae P1569</name>
    <dbReference type="NCBI Taxonomy" id="1317065"/>
    <lineage>
        <taxon>Eukaryota</taxon>
        <taxon>Sar</taxon>
        <taxon>Stramenopiles</taxon>
        <taxon>Oomycota</taxon>
        <taxon>Peronosporomycetes</taxon>
        <taxon>Peronosporales</taxon>
        <taxon>Peronosporaceae</taxon>
        <taxon>Phytophthora</taxon>
    </lineage>
</organism>
<comment type="caution">
    <text evidence="2">The sequence shown here is derived from an EMBL/GenBank/DDBJ whole genome shotgun (WGS) entry which is preliminary data.</text>
</comment>
<evidence type="ECO:0000313" key="3">
    <source>
        <dbReference type="Proteomes" id="UP000018721"/>
    </source>
</evidence>
<protein>
    <submittedName>
        <fullName evidence="2">Uncharacterized protein</fullName>
    </submittedName>
</protein>
<gene>
    <name evidence="2" type="ORF">F443_08100</name>
</gene>
<name>V9F8D4_PHYNI</name>
<dbReference type="AlphaFoldDB" id="V9F8D4"/>
<dbReference type="Proteomes" id="UP000018721">
    <property type="component" value="Unassembled WGS sequence"/>
</dbReference>
<evidence type="ECO:0000313" key="2">
    <source>
        <dbReference type="EMBL" id="ETI47740.1"/>
    </source>
</evidence>
<keyword evidence="3" id="KW-1185">Reference proteome</keyword>
<reference evidence="2 3" key="1">
    <citation type="submission" date="2013-11" db="EMBL/GenBank/DDBJ databases">
        <title>The Genome Sequence of Phytophthora parasitica P1569.</title>
        <authorList>
            <consortium name="The Broad Institute Genomics Platform"/>
            <person name="Russ C."/>
            <person name="Tyler B."/>
            <person name="Panabieres F."/>
            <person name="Shan W."/>
            <person name="Tripathy S."/>
            <person name="Grunwald N."/>
            <person name="Machado M."/>
            <person name="Johnson C.S."/>
            <person name="Arredondo F."/>
            <person name="Hong C."/>
            <person name="Coffey M."/>
            <person name="Young S.K."/>
            <person name="Zeng Q."/>
            <person name="Gargeya S."/>
            <person name="Fitzgerald M."/>
            <person name="Abouelleil A."/>
            <person name="Alvarado L."/>
            <person name="Chapman S.B."/>
            <person name="Gainer-Dewar J."/>
            <person name="Goldberg J."/>
            <person name="Griggs A."/>
            <person name="Gujja S."/>
            <person name="Hansen M."/>
            <person name="Howarth C."/>
            <person name="Imamovic A."/>
            <person name="Ireland A."/>
            <person name="Larimer J."/>
            <person name="McCowan C."/>
            <person name="Murphy C."/>
            <person name="Pearson M."/>
            <person name="Poon T.W."/>
            <person name="Priest M."/>
            <person name="Roberts A."/>
            <person name="Saif S."/>
            <person name="Shea T."/>
            <person name="Sykes S."/>
            <person name="Wortman J."/>
            <person name="Nusbaum C."/>
            <person name="Birren B."/>
        </authorList>
    </citation>
    <scope>NUCLEOTIDE SEQUENCE [LARGE SCALE GENOMIC DNA]</scope>
    <source>
        <strain evidence="2 3">P1569</strain>
    </source>
</reference>
<sequence>MVVFLEQDIAEVAEEEGIFFGSQLEISENLVLSFTFASMGLASAREVVPAWILSRVVSWPTGQEVGHVFRLGFDSSRQQSREKNSSSDESLDDLHFQL</sequence>
<dbReference type="EMBL" id="ANIZ01001401">
    <property type="protein sequence ID" value="ETI47740.1"/>
    <property type="molecule type" value="Genomic_DNA"/>
</dbReference>
<evidence type="ECO:0000256" key="1">
    <source>
        <dbReference type="SAM" id="MobiDB-lite"/>
    </source>
</evidence>
<feature type="region of interest" description="Disordered" evidence="1">
    <location>
        <begin position="76"/>
        <end position="98"/>
    </location>
</feature>